<gene>
    <name evidence="1" type="ORF">FRUB_07939</name>
</gene>
<evidence type="ECO:0000313" key="2">
    <source>
        <dbReference type="Proteomes" id="UP000214646"/>
    </source>
</evidence>
<proteinExistence type="predicted"/>
<comment type="caution">
    <text evidence="1">The sequence shown here is derived from an EMBL/GenBank/DDBJ whole genome shotgun (WGS) entry which is preliminary data.</text>
</comment>
<evidence type="ECO:0000313" key="1">
    <source>
        <dbReference type="EMBL" id="OWK36887.1"/>
    </source>
</evidence>
<protein>
    <submittedName>
        <fullName evidence="1">Uncharacterized protein</fullName>
    </submittedName>
</protein>
<dbReference type="RefSeq" id="WP_088258594.1">
    <property type="nucleotide sequence ID" value="NZ_NIDE01000016.1"/>
</dbReference>
<dbReference type="Proteomes" id="UP000214646">
    <property type="component" value="Unassembled WGS sequence"/>
</dbReference>
<accession>A0A225DL72</accession>
<sequence>MIDQTLRPKSFAVARSKTFVYQSSQNCVWLAYTRRLLIQQPLKIRGCCVLPDNRPQQVDREIELLDRSGILVICERHIPYAMITLTYDAWVWAISLTPIAMTLVV</sequence>
<reference evidence="2" key="1">
    <citation type="submission" date="2017-06" db="EMBL/GenBank/DDBJ databases">
        <title>Genome analysis of Fimbriiglobus ruber SP5, the first member of the order Planctomycetales with confirmed chitinolytic capability.</title>
        <authorList>
            <person name="Ravin N.V."/>
            <person name="Rakitin A.L."/>
            <person name="Ivanova A.A."/>
            <person name="Beletsky A.V."/>
            <person name="Kulichevskaya I.S."/>
            <person name="Mardanov A.V."/>
            <person name="Dedysh S.N."/>
        </authorList>
    </citation>
    <scope>NUCLEOTIDE SEQUENCE [LARGE SCALE GENOMIC DNA]</scope>
    <source>
        <strain evidence="2">SP5</strain>
    </source>
</reference>
<dbReference type="EMBL" id="NIDE01000016">
    <property type="protein sequence ID" value="OWK36887.1"/>
    <property type="molecule type" value="Genomic_DNA"/>
</dbReference>
<dbReference type="AlphaFoldDB" id="A0A225DL72"/>
<organism evidence="1 2">
    <name type="scientific">Fimbriiglobus ruber</name>
    <dbReference type="NCBI Taxonomy" id="1908690"/>
    <lineage>
        <taxon>Bacteria</taxon>
        <taxon>Pseudomonadati</taxon>
        <taxon>Planctomycetota</taxon>
        <taxon>Planctomycetia</taxon>
        <taxon>Gemmatales</taxon>
        <taxon>Gemmataceae</taxon>
        <taxon>Fimbriiglobus</taxon>
    </lineage>
</organism>
<name>A0A225DL72_9BACT</name>
<keyword evidence="2" id="KW-1185">Reference proteome</keyword>